<dbReference type="SUPFAM" id="SSF57850">
    <property type="entry name" value="RING/U-box"/>
    <property type="match status" value="1"/>
</dbReference>
<name>S8DPR9_9LAMI</name>
<proteinExistence type="predicted"/>
<dbReference type="Gene3D" id="3.30.40.10">
    <property type="entry name" value="Zinc/RING finger domain, C3HC4 (zinc finger)"/>
    <property type="match status" value="1"/>
</dbReference>
<comment type="caution">
    <text evidence="7">The sequence shown here is derived from an EMBL/GenBank/DDBJ whole genome shotgun (WGS) entry which is preliminary data.</text>
</comment>
<evidence type="ECO:0000256" key="3">
    <source>
        <dbReference type="ARBA" id="ARBA00012483"/>
    </source>
</evidence>
<dbReference type="GO" id="GO:0016567">
    <property type="term" value="P:protein ubiquitination"/>
    <property type="evidence" value="ECO:0007669"/>
    <property type="project" value="UniProtKB-UniPathway"/>
</dbReference>
<dbReference type="InterPro" id="IPR011989">
    <property type="entry name" value="ARM-like"/>
</dbReference>
<evidence type="ECO:0000256" key="5">
    <source>
        <dbReference type="ARBA" id="ARBA00022737"/>
    </source>
</evidence>
<dbReference type="InterPro" id="IPR045210">
    <property type="entry name" value="RING-Ubox_PUB"/>
</dbReference>
<dbReference type="InterPro" id="IPR000225">
    <property type="entry name" value="Armadillo"/>
</dbReference>
<dbReference type="CDD" id="cd16664">
    <property type="entry name" value="RING-Ubox_PUB"/>
    <property type="match status" value="1"/>
</dbReference>
<organism evidence="7 8">
    <name type="scientific">Genlisea aurea</name>
    <dbReference type="NCBI Taxonomy" id="192259"/>
    <lineage>
        <taxon>Eukaryota</taxon>
        <taxon>Viridiplantae</taxon>
        <taxon>Streptophyta</taxon>
        <taxon>Embryophyta</taxon>
        <taxon>Tracheophyta</taxon>
        <taxon>Spermatophyta</taxon>
        <taxon>Magnoliopsida</taxon>
        <taxon>eudicotyledons</taxon>
        <taxon>Gunneridae</taxon>
        <taxon>Pentapetalae</taxon>
        <taxon>asterids</taxon>
        <taxon>lamiids</taxon>
        <taxon>Lamiales</taxon>
        <taxon>Lentibulariaceae</taxon>
        <taxon>Genlisea</taxon>
    </lineage>
</organism>
<dbReference type="SMART" id="SM00185">
    <property type="entry name" value="ARM"/>
    <property type="match status" value="2"/>
</dbReference>
<dbReference type="PROSITE" id="PS51698">
    <property type="entry name" value="U_BOX"/>
    <property type="match status" value="1"/>
</dbReference>
<dbReference type="EC" id="2.3.2.27" evidence="3"/>
<evidence type="ECO:0000313" key="7">
    <source>
        <dbReference type="EMBL" id="EPS65083.1"/>
    </source>
</evidence>
<dbReference type="PANTHER" id="PTHR45958">
    <property type="entry name" value="RING-TYPE E3 UBIQUITIN TRANSFERASE"/>
    <property type="match status" value="1"/>
</dbReference>
<protein>
    <recommendedName>
        <fullName evidence="3">RING-type E3 ubiquitin transferase</fullName>
        <ecNumber evidence="3">2.3.2.27</ecNumber>
    </recommendedName>
</protein>
<reference evidence="7 8" key="1">
    <citation type="journal article" date="2013" name="BMC Genomics">
        <title>The miniature genome of a carnivorous plant Genlisea aurea contains a low number of genes and short non-coding sequences.</title>
        <authorList>
            <person name="Leushkin E.V."/>
            <person name="Sutormin R.A."/>
            <person name="Nabieva E.R."/>
            <person name="Penin A.A."/>
            <person name="Kondrashov A.S."/>
            <person name="Logacheva M.D."/>
        </authorList>
    </citation>
    <scope>NUCLEOTIDE SEQUENCE [LARGE SCALE GENOMIC DNA]</scope>
</reference>
<dbReference type="InterPro" id="IPR013083">
    <property type="entry name" value="Znf_RING/FYVE/PHD"/>
</dbReference>
<dbReference type="PANTHER" id="PTHR45958:SF6">
    <property type="entry name" value="U-BOX DOMAIN-CONTAINING PROTEIN 43"/>
    <property type="match status" value="1"/>
</dbReference>
<evidence type="ECO:0000256" key="2">
    <source>
        <dbReference type="ARBA" id="ARBA00004906"/>
    </source>
</evidence>
<dbReference type="SMART" id="SM00504">
    <property type="entry name" value="Ubox"/>
    <property type="match status" value="1"/>
</dbReference>
<comment type="pathway">
    <text evidence="2">Protein modification; protein ubiquitination.</text>
</comment>
<dbReference type="Pfam" id="PF04564">
    <property type="entry name" value="U-box"/>
    <property type="match status" value="1"/>
</dbReference>
<feature type="non-terminal residue" evidence="7">
    <location>
        <position position="288"/>
    </location>
</feature>
<dbReference type="EMBL" id="AUSU01004433">
    <property type="protein sequence ID" value="EPS65083.1"/>
    <property type="molecule type" value="Genomic_DNA"/>
</dbReference>
<dbReference type="Proteomes" id="UP000015453">
    <property type="component" value="Unassembled WGS sequence"/>
</dbReference>
<keyword evidence="8" id="KW-1185">Reference proteome</keyword>
<gene>
    <name evidence="7" type="ORF">M569_09696</name>
</gene>
<dbReference type="SUPFAM" id="SSF48371">
    <property type="entry name" value="ARM repeat"/>
    <property type="match status" value="1"/>
</dbReference>
<evidence type="ECO:0000259" key="6">
    <source>
        <dbReference type="PROSITE" id="PS51698"/>
    </source>
</evidence>
<accession>S8DPR9</accession>
<comment type="catalytic activity">
    <reaction evidence="1">
        <text>S-ubiquitinyl-[E2 ubiquitin-conjugating enzyme]-L-cysteine + [acceptor protein]-L-lysine = [E2 ubiquitin-conjugating enzyme]-L-cysteine + N(6)-ubiquitinyl-[acceptor protein]-L-lysine.</text>
        <dbReference type="EC" id="2.3.2.27"/>
    </reaction>
</comment>
<dbReference type="InterPro" id="IPR016024">
    <property type="entry name" value="ARM-type_fold"/>
</dbReference>
<evidence type="ECO:0000256" key="1">
    <source>
        <dbReference type="ARBA" id="ARBA00000900"/>
    </source>
</evidence>
<feature type="domain" description="U-box" evidence="6">
    <location>
        <begin position="25"/>
        <end position="104"/>
    </location>
</feature>
<keyword evidence="4" id="KW-0808">Transferase</keyword>
<dbReference type="GO" id="GO:0061630">
    <property type="term" value="F:ubiquitin protein ligase activity"/>
    <property type="evidence" value="ECO:0007669"/>
    <property type="project" value="UniProtKB-EC"/>
</dbReference>
<evidence type="ECO:0000313" key="8">
    <source>
        <dbReference type="Proteomes" id="UP000015453"/>
    </source>
</evidence>
<sequence length="288" mass="32462">MAGSTSGSYEQSDDSYHFERLHIEPIYDAFICPLTKQPMRDPVTIETGQTFERQAISNYFQECRENGRRLVCPVTFRELRSTDFSPSIALRNAIEQWDARNEAVQLDMARRFLSLSSSENENAKALKFVQDLCLKNQSNAKHVIRNSDLVPVIVNMLKSGNRRIRCLTLETLRVMIEDDDAIKEMIAEGDTVRTIVKSLSRDHTEKEEAVSLLFELSKSELLCERIGSVNGAILFLVGIASSTSEDPSCVQTADRTLDNLAQCENNVREMARSGRLQPLLTLLLKGTP</sequence>
<dbReference type="Gene3D" id="1.25.10.10">
    <property type="entry name" value="Leucine-rich Repeat Variant"/>
    <property type="match status" value="1"/>
</dbReference>
<dbReference type="UniPathway" id="UPA00143"/>
<evidence type="ECO:0000256" key="4">
    <source>
        <dbReference type="ARBA" id="ARBA00022679"/>
    </source>
</evidence>
<dbReference type="AlphaFoldDB" id="S8DPR9"/>
<dbReference type="InterPro" id="IPR003613">
    <property type="entry name" value="Ubox_domain"/>
</dbReference>
<dbReference type="InterPro" id="IPR052608">
    <property type="entry name" value="U-box_domain_protein"/>
</dbReference>
<dbReference type="OrthoDB" id="1710819at2759"/>
<keyword evidence="5" id="KW-0677">Repeat</keyword>